<name>A0A6J5RWQ5_9CAUD</name>
<sequence>MKKFSQSIKYQEQIDKNYQMFKQAIGRLVNKKPWSEEEQSYLYNRAKADLYNIDWDYNIYDPVGLEQAIETHEWSMRKDSYNQDKDYYDRIRLKS</sequence>
<organism evidence="1">
    <name type="scientific">uncultured Caudovirales phage</name>
    <dbReference type="NCBI Taxonomy" id="2100421"/>
    <lineage>
        <taxon>Viruses</taxon>
        <taxon>Duplodnaviria</taxon>
        <taxon>Heunggongvirae</taxon>
        <taxon>Uroviricota</taxon>
        <taxon>Caudoviricetes</taxon>
        <taxon>Peduoviridae</taxon>
        <taxon>Maltschvirus</taxon>
        <taxon>Maltschvirus maltsch</taxon>
    </lineage>
</organism>
<accession>A0A6J5RWQ5</accession>
<gene>
    <name evidence="1" type="ORF">UFOVP1311_48</name>
</gene>
<dbReference type="EMBL" id="LR797257">
    <property type="protein sequence ID" value="CAB4198031.1"/>
    <property type="molecule type" value="Genomic_DNA"/>
</dbReference>
<evidence type="ECO:0000313" key="1">
    <source>
        <dbReference type="EMBL" id="CAB4198031.1"/>
    </source>
</evidence>
<reference evidence="1" key="1">
    <citation type="submission" date="2020-05" db="EMBL/GenBank/DDBJ databases">
        <authorList>
            <person name="Chiriac C."/>
            <person name="Salcher M."/>
            <person name="Ghai R."/>
            <person name="Kavagutti S V."/>
        </authorList>
    </citation>
    <scope>NUCLEOTIDE SEQUENCE</scope>
</reference>
<proteinExistence type="predicted"/>
<protein>
    <submittedName>
        <fullName evidence="1">Uncharacterized protein</fullName>
    </submittedName>
</protein>